<reference evidence="3 4" key="1">
    <citation type="journal article" date="2017" name="Int. J. Syst. Evol. Microbiol.">
        <title>Gemmobacter straminiformis sp. nov., isolated from an artificial fountain.</title>
        <authorList>
            <person name="Kang J.Y."/>
            <person name="Kim M.J."/>
            <person name="Chun J."/>
            <person name="Son K.P."/>
            <person name="Jahng K.Y."/>
        </authorList>
    </citation>
    <scope>NUCLEOTIDE SEQUENCE [LARGE SCALE GENOMIC DNA]</scope>
    <source>
        <strain evidence="3 4">CAM-8</strain>
    </source>
</reference>
<dbReference type="InterPro" id="IPR029058">
    <property type="entry name" value="AB_hydrolase_fold"/>
</dbReference>
<name>A0A842I2C4_9RHOB</name>
<dbReference type="Pfam" id="PF12146">
    <property type="entry name" value="Hydrolase_4"/>
    <property type="match status" value="1"/>
</dbReference>
<protein>
    <submittedName>
        <fullName evidence="3">Alpha/beta hydrolase</fullName>
    </submittedName>
</protein>
<dbReference type="InterPro" id="IPR052382">
    <property type="entry name" value="ABHD10_acyl-thioesterase"/>
</dbReference>
<dbReference type="SUPFAM" id="SSF53474">
    <property type="entry name" value="alpha/beta-Hydrolases"/>
    <property type="match status" value="1"/>
</dbReference>
<dbReference type="PANTHER" id="PTHR16138">
    <property type="entry name" value="MYCOPHENOLIC ACID ACYL-GLUCURONIDE ESTERASE, MITOCHONDRIAL"/>
    <property type="match status" value="1"/>
</dbReference>
<dbReference type="GO" id="GO:0016787">
    <property type="term" value="F:hydrolase activity"/>
    <property type="evidence" value="ECO:0007669"/>
    <property type="project" value="UniProtKB-KW"/>
</dbReference>
<evidence type="ECO:0000313" key="3">
    <source>
        <dbReference type="EMBL" id="MBC2833976.1"/>
    </source>
</evidence>
<keyword evidence="1 3" id="KW-0378">Hydrolase</keyword>
<dbReference type="PANTHER" id="PTHR16138:SF7">
    <property type="entry name" value="PALMITOYL-PROTEIN THIOESTERASE ABHD10, MITOCHONDRIAL"/>
    <property type="match status" value="1"/>
</dbReference>
<evidence type="ECO:0000259" key="2">
    <source>
        <dbReference type="Pfam" id="PF12146"/>
    </source>
</evidence>
<feature type="domain" description="Serine aminopeptidase S33" evidence="2">
    <location>
        <begin position="25"/>
        <end position="147"/>
    </location>
</feature>
<comment type="caution">
    <text evidence="3">The sequence shown here is derived from an EMBL/GenBank/DDBJ whole genome shotgun (WGS) entry which is preliminary data.</text>
</comment>
<organism evidence="3 4">
    <name type="scientific">Paragemmobacter straminiformis</name>
    <dbReference type="NCBI Taxonomy" id="2045119"/>
    <lineage>
        <taxon>Bacteria</taxon>
        <taxon>Pseudomonadati</taxon>
        <taxon>Pseudomonadota</taxon>
        <taxon>Alphaproteobacteria</taxon>
        <taxon>Rhodobacterales</taxon>
        <taxon>Paracoccaceae</taxon>
        <taxon>Paragemmobacter</taxon>
    </lineage>
</organism>
<keyword evidence="4" id="KW-1185">Reference proteome</keyword>
<sequence>MTQYLTTPQGRRIAYHQSAGRGPGVVFLGGFKSDMGGTKAVHLEAWAQAQGRAFLRFDYSGHGESSGDFLDGCIGDWAQDALAAITALTAGPQVLVGSSMGGWISLLTARALPERVAGFVGIAPAPDFTEDSMWAGFTQAERQELASTGRVARPSDYSPDPYILTRRLIEDGRNHLVLRSPLGLPFPVRILQGTADTDVPPAVALRLLDHITCADARLVLVKGADHRFSTPDCLDMVTDALADVLAQVQA</sequence>
<dbReference type="Gene3D" id="3.40.50.1820">
    <property type="entry name" value="alpha/beta hydrolase"/>
    <property type="match status" value="1"/>
</dbReference>
<dbReference type="InterPro" id="IPR022742">
    <property type="entry name" value="Hydrolase_4"/>
</dbReference>
<accession>A0A842I2C4</accession>
<dbReference type="AlphaFoldDB" id="A0A842I2C4"/>
<dbReference type="EMBL" id="JACLQD010000001">
    <property type="protein sequence ID" value="MBC2833976.1"/>
    <property type="molecule type" value="Genomic_DNA"/>
</dbReference>
<proteinExistence type="predicted"/>
<gene>
    <name evidence="3" type="ORF">H7F16_00555</name>
</gene>
<dbReference type="Proteomes" id="UP000555411">
    <property type="component" value="Unassembled WGS sequence"/>
</dbReference>
<evidence type="ECO:0000313" key="4">
    <source>
        <dbReference type="Proteomes" id="UP000555411"/>
    </source>
</evidence>
<dbReference type="RefSeq" id="WP_185795609.1">
    <property type="nucleotide sequence ID" value="NZ_JACLQD010000001.1"/>
</dbReference>
<evidence type="ECO:0000256" key="1">
    <source>
        <dbReference type="ARBA" id="ARBA00022801"/>
    </source>
</evidence>